<sequence>MQDDILQLAYEVSHVTRDKIHLIASVMSEARFLAINTRIEAARAGQAGVAFGLLADEMGRISSRIIQISNELRTATDASTKKLRDAGSDLLLNSRGERMTDLALNAVDLIDRNLYERSCDVRWWATDSAVVQALEEATPDAYRHARERLATILKSYTVYTDLFIADANGKVVVCGRPERHPGLMGRDMSREDWFVNAMRTRNGDEYAVADVRRFPALDETPVAIYSTAIRAGGQEQGQALGVLGIAFDWAPQAEGIVKGVRLAENEKAHTRVMLVDANRRVLASSNDAGILSETFNFRADGPRGFYCQGDKLIAYALTPGYETYKGLGWYGVIETTV</sequence>
<protein>
    <submittedName>
        <fullName evidence="3">Methyl-accepting chemotaxis protein</fullName>
    </submittedName>
</protein>
<dbReference type="Proteomes" id="UP000317730">
    <property type="component" value="Unassembled WGS sequence"/>
</dbReference>
<dbReference type="AlphaFoldDB" id="A0A4Y3TWR3"/>
<dbReference type="SUPFAM" id="SSF58104">
    <property type="entry name" value="Methyl-accepting chemotaxis protein (MCP) signaling domain"/>
    <property type="match status" value="1"/>
</dbReference>
<dbReference type="Gene3D" id="6.10.250.3200">
    <property type="match status" value="1"/>
</dbReference>
<dbReference type="OrthoDB" id="9814866at2"/>
<dbReference type="InterPro" id="IPR004089">
    <property type="entry name" value="MCPsignal_dom"/>
</dbReference>
<dbReference type="GO" id="GO:0007165">
    <property type="term" value="P:signal transduction"/>
    <property type="evidence" value="ECO:0007669"/>
    <property type="project" value="UniProtKB-KW"/>
</dbReference>
<dbReference type="GO" id="GO:0016020">
    <property type="term" value="C:membrane"/>
    <property type="evidence" value="ECO:0007669"/>
    <property type="project" value="InterPro"/>
</dbReference>
<gene>
    <name evidence="3" type="ORF">APE01nite_12370</name>
</gene>
<dbReference type="PROSITE" id="PS50111">
    <property type="entry name" value="CHEMOTAXIS_TRANSDUC_2"/>
    <property type="match status" value="1"/>
</dbReference>
<dbReference type="RefSeq" id="WP_141375676.1">
    <property type="nucleotide sequence ID" value="NZ_BAPL01000001.1"/>
</dbReference>
<evidence type="ECO:0000256" key="1">
    <source>
        <dbReference type="PROSITE-ProRule" id="PRU00284"/>
    </source>
</evidence>
<organism evidence="3 4">
    <name type="scientific">Acetobacter peroxydans</name>
    <dbReference type="NCBI Taxonomy" id="104098"/>
    <lineage>
        <taxon>Bacteria</taxon>
        <taxon>Pseudomonadati</taxon>
        <taxon>Pseudomonadota</taxon>
        <taxon>Alphaproteobacteria</taxon>
        <taxon>Acetobacterales</taxon>
        <taxon>Acetobacteraceae</taxon>
        <taxon>Acetobacter</taxon>
    </lineage>
</organism>
<dbReference type="PRINTS" id="PR00260">
    <property type="entry name" value="CHEMTRNSDUCR"/>
</dbReference>
<keyword evidence="1" id="KW-0807">Transducer</keyword>
<feature type="domain" description="Methyl-accepting transducer" evidence="2">
    <location>
        <begin position="20"/>
        <end position="86"/>
    </location>
</feature>
<evidence type="ECO:0000259" key="2">
    <source>
        <dbReference type="PROSITE" id="PS50111"/>
    </source>
</evidence>
<evidence type="ECO:0000313" key="4">
    <source>
        <dbReference type="Proteomes" id="UP000317730"/>
    </source>
</evidence>
<accession>A0A4Y3TWR3</accession>
<dbReference type="GO" id="GO:0006935">
    <property type="term" value="P:chemotaxis"/>
    <property type="evidence" value="ECO:0007669"/>
    <property type="project" value="InterPro"/>
</dbReference>
<dbReference type="Gene3D" id="3.30.450.20">
    <property type="entry name" value="PAS domain"/>
    <property type="match status" value="1"/>
</dbReference>
<dbReference type="InterPro" id="IPR004090">
    <property type="entry name" value="Chemotax_Me-accpt_rcpt"/>
</dbReference>
<evidence type="ECO:0000313" key="3">
    <source>
        <dbReference type="EMBL" id="GEB85440.1"/>
    </source>
</evidence>
<keyword evidence="4" id="KW-1185">Reference proteome</keyword>
<name>A0A4Y3TWR3_9PROT</name>
<proteinExistence type="predicted"/>
<dbReference type="EMBL" id="BJMV01000005">
    <property type="protein sequence ID" value="GEB85440.1"/>
    <property type="molecule type" value="Genomic_DNA"/>
</dbReference>
<comment type="caution">
    <text evidence="3">The sequence shown here is derived from an EMBL/GenBank/DDBJ whole genome shotgun (WGS) entry which is preliminary data.</text>
</comment>
<dbReference type="GO" id="GO:0004888">
    <property type="term" value="F:transmembrane signaling receptor activity"/>
    <property type="evidence" value="ECO:0007669"/>
    <property type="project" value="InterPro"/>
</dbReference>
<reference evidence="3 4" key="1">
    <citation type="submission" date="2019-06" db="EMBL/GenBank/DDBJ databases">
        <title>Whole genome shotgun sequence of Acetobacter peroxydans NBRC 13755.</title>
        <authorList>
            <person name="Hosoyama A."/>
            <person name="Uohara A."/>
            <person name="Ohji S."/>
            <person name="Ichikawa N."/>
        </authorList>
    </citation>
    <scope>NUCLEOTIDE SEQUENCE [LARGE SCALE GENOMIC DNA]</scope>
    <source>
        <strain evidence="3 4">NBRC 13755</strain>
    </source>
</reference>